<name>A0ABD3MVN3_9STRA</name>
<dbReference type="PANTHER" id="PTHR21600">
    <property type="entry name" value="MITOCHONDRIAL RNA PSEUDOURIDINE SYNTHASE"/>
    <property type="match status" value="1"/>
</dbReference>
<comment type="caution">
    <text evidence="3">The sequence shown here is derived from an EMBL/GenBank/DDBJ whole genome shotgun (WGS) entry which is preliminary data.</text>
</comment>
<dbReference type="PANTHER" id="PTHR21600:SF87">
    <property type="entry name" value="RNA PSEUDOURIDYLATE SYNTHASE DOMAIN-CONTAINING PROTEIN 1"/>
    <property type="match status" value="1"/>
</dbReference>
<dbReference type="EMBL" id="JALLAZ020001770">
    <property type="protein sequence ID" value="KAL3764535.1"/>
    <property type="molecule type" value="Genomic_DNA"/>
</dbReference>
<feature type="domain" description="Pseudouridine synthase RsuA/RluA-like" evidence="2">
    <location>
        <begin position="220"/>
        <end position="400"/>
    </location>
</feature>
<accession>A0ABD3MVN3</accession>
<dbReference type="InterPro" id="IPR006224">
    <property type="entry name" value="PsdUridine_synth_RluA-like_CS"/>
</dbReference>
<dbReference type="InterPro" id="IPR020103">
    <property type="entry name" value="PsdUridine_synth_cat_dom_sf"/>
</dbReference>
<gene>
    <name evidence="3" type="ORF">ACHAW5_004799</name>
</gene>
<dbReference type="InterPro" id="IPR006145">
    <property type="entry name" value="PsdUridine_synth_RsuA/RluA"/>
</dbReference>
<dbReference type="GO" id="GO:0009982">
    <property type="term" value="F:pseudouridine synthase activity"/>
    <property type="evidence" value="ECO:0007669"/>
    <property type="project" value="UniProtKB-ARBA"/>
</dbReference>
<dbReference type="SUPFAM" id="SSF55120">
    <property type="entry name" value="Pseudouridine synthase"/>
    <property type="match status" value="1"/>
</dbReference>
<dbReference type="Proteomes" id="UP001530315">
    <property type="component" value="Unassembled WGS sequence"/>
</dbReference>
<evidence type="ECO:0000259" key="2">
    <source>
        <dbReference type="Pfam" id="PF00849"/>
    </source>
</evidence>
<keyword evidence="4" id="KW-1185">Reference proteome</keyword>
<sequence length="491" mass="55425">MNDKIMAALEETSNGPSNRYDMDRDNDSVDEDIDFDQQCNPVTDSIPTATPYRAEYQDLFSKFTTGQTLTSIDDLPKGIPNGFFIIKSHTIPEHGFTQSQIDASFSKEDINRLQLKPDDVTIPAALFLLFPEQFATQTRARKECRRRKILVHRGPPTCGDERGEEMKFDTERLQVAKVGDRVHPGDTLAIQTRMSHNYSECKNHHSEAPFHLPVVYEDDHFAIVNKPEGIVVFSHKGGDFGRNSVKSCLPWVLTPPKSGVMSVMRRPSPVHRIDRGTSGLLVCAKTKPAMVELARMFKERKVKKTYTAIVNGDIQEPVETSITSKEAESLGVSIGDGALNRSPEEMPWQIIDKELDDQSAVTIWRVVRKIRLENARNDTVSLVELKPKTGRYHQLRRHMAWVSHCPLLGDKLYDGGGLAKTLRDQGFYLCSNEVTLEHPFYNTPQGKSEWAAKREAVLGEERESNHAHITEEDGAVLVHCKIDLPAKFQDF</sequence>
<dbReference type="PROSITE" id="PS01129">
    <property type="entry name" value="PSI_RLU"/>
    <property type="match status" value="1"/>
</dbReference>
<dbReference type="Gene3D" id="3.30.2350.10">
    <property type="entry name" value="Pseudouridine synthase"/>
    <property type="match status" value="1"/>
</dbReference>
<evidence type="ECO:0000256" key="1">
    <source>
        <dbReference type="ARBA" id="ARBA00010876"/>
    </source>
</evidence>
<evidence type="ECO:0000313" key="4">
    <source>
        <dbReference type="Proteomes" id="UP001530315"/>
    </source>
</evidence>
<protein>
    <recommendedName>
        <fullName evidence="2">Pseudouridine synthase RsuA/RluA-like domain-containing protein</fullName>
    </recommendedName>
</protein>
<proteinExistence type="inferred from homology"/>
<dbReference type="InterPro" id="IPR050188">
    <property type="entry name" value="RluA_PseudoU_synthase"/>
</dbReference>
<dbReference type="AlphaFoldDB" id="A0ABD3MVN3"/>
<organism evidence="3 4">
    <name type="scientific">Stephanodiscus triporus</name>
    <dbReference type="NCBI Taxonomy" id="2934178"/>
    <lineage>
        <taxon>Eukaryota</taxon>
        <taxon>Sar</taxon>
        <taxon>Stramenopiles</taxon>
        <taxon>Ochrophyta</taxon>
        <taxon>Bacillariophyta</taxon>
        <taxon>Coscinodiscophyceae</taxon>
        <taxon>Thalassiosirophycidae</taxon>
        <taxon>Stephanodiscales</taxon>
        <taxon>Stephanodiscaceae</taxon>
        <taxon>Stephanodiscus</taxon>
    </lineage>
</organism>
<reference evidence="3 4" key="1">
    <citation type="submission" date="2024-10" db="EMBL/GenBank/DDBJ databases">
        <title>Updated reference genomes for cyclostephanoid diatoms.</title>
        <authorList>
            <person name="Roberts W.R."/>
            <person name="Alverson A.J."/>
        </authorList>
    </citation>
    <scope>NUCLEOTIDE SEQUENCE [LARGE SCALE GENOMIC DNA]</scope>
    <source>
        <strain evidence="3 4">AJA276-08</strain>
    </source>
</reference>
<dbReference type="Pfam" id="PF00849">
    <property type="entry name" value="PseudoU_synth_2"/>
    <property type="match status" value="1"/>
</dbReference>
<comment type="similarity">
    <text evidence="1">Belongs to the pseudouridine synthase RluA family.</text>
</comment>
<evidence type="ECO:0000313" key="3">
    <source>
        <dbReference type="EMBL" id="KAL3764535.1"/>
    </source>
</evidence>
<dbReference type="CDD" id="cd02869">
    <property type="entry name" value="PseudoU_synth_RluA_like"/>
    <property type="match status" value="1"/>
</dbReference>